<evidence type="ECO:0000256" key="2">
    <source>
        <dbReference type="ARBA" id="ARBA00006728"/>
    </source>
</evidence>
<dbReference type="EMBL" id="JAGKQM010000011">
    <property type="protein sequence ID" value="KAH0904337.1"/>
    <property type="molecule type" value="Genomic_DNA"/>
</dbReference>
<evidence type="ECO:0000256" key="9">
    <source>
        <dbReference type="SAM" id="MobiDB-lite"/>
    </source>
</evidence>
<sequence length="135" mass="15642">MEISNSYSPYSSSSVNSTSHLPSESSVNLSLSFTSLSLYFATKVFFTSLLLCFFSVSVTSQDWPPITLKGLRLHQRGYDTALFVKVYMEDDNRDRKQHVLTYQEKGGDWMMVGDITWDMFLETVRRLRITRLERC</sequence>
<evidence type="ECO:0000256" key="8">
    <source>
        <dbReference type="RuleBase" id="RU004549"/>
    </source>
</evidence>
<comment type="subunit">
    <text evidence="8">Homodimers and heterodimers.</text>
</comment>
<evidence type="ECO:0000313" key="13">
    <source>
        <dbReference type="EMBL" id="KAH0904337.1"/>
    </source>
</evidence>
<keyword evidence="5 8" id="KW-0804">Transcription</keyword>
<proteinExistence type="inferred from homology"/>
<dbReference type="InterPro" id="IPR003311">
    <property type="entry name" value="AUX_IAA"/>
</dbReference>
<protein>
    <recommendedName>
        <fullName evidence="8">Auxin-responsive protein</fullName>
    </recommendedName>
</protein>
<keyword evidence="10" id="KW-0812">Transmembrane</keyword>
<evidence type="ECO:0000256" key="1">
    <source>
        <dbReference type="ARBA" id="ARBA00004123"/>
    </source>
</evidence>
<dbReference type="Gene3D" id="3.10.20.90">
    <property type="entry name" value="Phosphatidylinositol 3-kinase Catalytic Subunit, Chain A, domain 1"/>
    <property type="match status" value="1"/>
</dbReference>
<evidence type="ECO:0000256" key="10">
    <source>
        <dbReference type="SAM" id="Phobius"/>
    </source>
</evidence>
<keyword evidence="6 8" id="KW-0539">Nucleus</keyword>
<accession>A0A816S709</accession>
<reference evidence="12" key="1">
    <citation type="submission" date="2021-01" db="EMBL/GenBank/DDBJ databases">
        <authorList>
            <consortium name="Genoscope - CEA"/>
            <person name="William W."/>
        </authorList>
    </citation>
    <scope>NUCLEOTIDE SEQUENCE</scope>
</reference>
<comment type="similarity">
    <text evidence="2 8">Belongs to the Aux/IAA family.</text>
</comment>
<keyword evidence="10" id="KW-1133">Transmembrane helix</keyword>
<feature type="transmembrane region" description="Helical" evidence="10">
    <location>
        <begin position="36"/>
        <end position="59"/>
    </location>
</feature>
<keyword evidence="14" id="KW-1185">Reference proteome</keyword>
<feature type="region of interest" description="Disordered" evidence="9">
    <location>
        <begin position="1"/>
        <end position="21"/>
    </location>
</feature>
<evidence type="ECO:0000313" key="12">
    <source>
        <dbReference type="EMBL" id="CAF2078133.1"/>
    </source>
</evidence>
<evidence type="ECO:0000256" key="3">
    <source>
        <dbReference type="ARBA" id="ARBA00022491"/>
    </source>
</evidence>
<dbReference type="SUPFAM" id="SSF54277">
    <property type="entry name" value="CAD &amp; PB1 domains"/>
    <property type="match status" value="1"/>
</dbReference>
<dbReference type="GO" id="GO:0009734">
    <property type="term" value="P:auxin-activated signaling pathway"/>
    <property type="evidence" value="ECO:0007669"/>
    <property type="project" value="UniProtKB-UniRule"/>
</dbReference>
<keyword evidence="7 8" id="KW-0927">Auxin signaling pathway</keyword>
<dbReference type="InterPro" id="IPR053793">
    <property type="entry name" value="PB1-like"/>
</dbReference>
<keyword evidence="3 8" id="KW-0678">Repressor</keyword>
<evidence type="ECO:0000256" key="5">
    <source>
        <dbReference type="ARBA" id="ARBA00023163"/>
    </source>
</evidence>
<evidence type="ECO:0000313" key="14">
    <source>
        <dbReference type="Proteomes" id="UP000824890"/>
    </source>
</evidence>
<evidence type="ECO:0000259" key="11">
    <source>
        <dbReference type="PROSITE" id="PS51745"/>
    </source>
</evidence>
<dbReference type="Proteomes" id="UP000824890">
    <property type="component" value="Unassembled WGS sequence"/>
</dbReference>
<organism evidence="12">
    <name type="scientific">Brassica napus</name>
    <name type="common">Rape</name>
    <dbReference type="NCBI Taxonomy" id="3708"/>
    <lineage>
        <taxon>Eukaryota</taxon>
        <taxon>Viridiplantae</taxon>
        <taxon>Streptophyta</taxon>
        <taxon>Embryophyta</taxon>
        <taxon>Tracheophyta</taxon>
        <taxon>Spermatophyta</taxon>
        <taxon>Magnoliopsida</taxon>
        <taxon>eudicotyledons</taxon>
        <taxon>Gunneridae</taxon>
        <taxon>Pentapetalae</taxon>
        <taxon>rosids</taxon>
        <taxon>malvids</taxon>
        <taxon>Brassicales</taxon>
        <taxon>Brassicaceae</taxon>
        <taxon>Brassiceae</taxon>
        <taxon>Brassica</taxon>
    </lineage>
</organism>
<dbReference type="GO" id="GO:0005634">
    <property type="term" value="C:nucleus"/>
    <property type="evidence" value="ECO:0007669"/>
    <property type="project" value="UniProtKB-SubCell"/>
</dbReference>
<keyword evidence="4 8" id="KW-0805">Transcription regulation</keyword>
<dbReference type="InterPro" id="IPR033389">
    <property type="entry name" value="AUX/IAA_dom"/>
</dbReference>
<feature type="domain" description="PB1" evidence="11">
    <location>
        <begin position="53"/>
        <end position="134"/>
    </location>
</feature>
<evidence type="ECO:0000256" key="7">
    <source>
        <dbReference type="ARBA" id="ARBA00023294"/>
    </source>
</evidence>
<dbReference type="Pfam" id="PF02309">
    <property type="entry name" value="AUX_IAA"/>
    <property type="match status" value="1"/>
</dbReference>
<evidence type="ECO:0000256" key="4">
    <source>
        <dbReference type="ARBA" id="ARBA00023015"/>
    </source>
</evidence>
<name>A0A816S709_BRANA</name>
<dbReference type="PANTHER" id="PTHR31734">
    <property type="entry name" value="AUXIN-RESPONSIVE PROTEIN IAA17"/>
    <property type="match status" value="1"/>
</dbReference>
<dbReference type="GO" id="GO:0006355">
    <property type="term" value="P:regulation of DNA-templated transcription"/>
    <property type="evidence" value="ECO:0007669"/>
    <property type="project" value="InterPro"/>
</dbReference>
<comment type="subcellular location">
    <subcellularLocation>
        <location evidence="1 8">Nucleus</location>
    </subcellularLocation>
</comment>
<evidence type="ECO:0000256" key="6">
    <source>
        <dbReference type="ARBA" id="ARBA00023242"/>
    </source>
</evidence>
<dbReference type="Proteomes" id="UP001295469">
    <property type="component" value="Chromosome C01"/>
</dbReference>
<dbReference type="PANTHER" id="PTHR31734:SF149">
    <property type="entry name" value="AUXIN-RESPONSIVE PROTEIN"/>
    <property type="match status" value="1"/>
</dbReference>
<dbReference type="SMR" id="A0A816S709"/>
<reference evidence="13 14" key="2">
    <citation type="submission" date="2021-05" db="EMBL/GenBank/DDBJ databases">
        <title>Genome Assembly of Synthetic Allotetraploid Brassica napus Reveals Homoeologous Exchanges between Subgenomes.</title>
        <authorList>
            <person name="Davis J.T."/>
        </authorList>
    </citation>
    <scope>NUCLEOTIDE SEQUENCE [LARGE SCALE GENOMIC DNA]</scope>
    <source>
        <strain evidence="14">cv. Da-Ae</strain>
        <tissue evidence="13">Seedling</tissue>
    </source>
</reference>
<keyword evidence="10" id="KW-0472">Membrane</keyword>
<dbReference type="PROSITE" id="PS51745">
    <property type="entry name" value="PB1"/>
    <property type="match status" value="1"/>
</dbReference>
<comment type="function">
    <text evidence="8">Aux/IAA proteins are short-lived transcriptional factors that function as repressors of early auxin response genes at low auxin concentrations.</text>
</comment>
<gene>
    <name evidence="12" type="ORF">DARMORV10_C01P46660.1</name>
    <name evidence="13" type="ORF">HID58_043840</name>
</gene>
<dbReference type="AlphaFoldDB" id="A0A816S709"/>
<dbReference type="EMBL" id="HG994365">
    <property type="protein sequence ID" value="CAF2078133.1"/>
    <property type="molecule type" value="Genomic_DNA"/>
</dbReference>